<keyword evidence="1" id="KW-0812">Transmembrane</keyword>
<accession>A0A1T4WJG3</accession>
<dbReference type="Proteomes" id="UP000189733">
    <property type="component" value="Unassembled WGS sequence"/>
</dbReference>
<dbReference type="PANTHER" id="PTHR38831">
    <property type="entry name" value="TYPE II SECRETION SYSTEM PROTEIN K"/>
    <property type="match status" value="1"/>
</dbReference>
<gene>
    <name evidence="2" type="ORF">SAMN02745702_02355</name>
</gene>
<dbReference type="PANTHER" id="PTHR38831:SF2">
    <property type="entry name" value="TYPE II SECRETION SYSTEM PROTEIN K"/>
    <property type="match status" value="1"/>
</dbReference>
<dbReference type="OrthoDB" id="5452578at2"/>
<dbReference type="Gene3D" id="1.10.40.60">
    <property type="entry name" value="EpsJ-like"/>
    <property type="match status" value="2"/>
</dbReference>
<keyword evidence="1" id="KW-0472">Membrane</keyword>
<keyword evidence="3" id="KW-1185">Reference proteome</keyword>
<proteinExistence type="predicted"/>
<reference evidence="2 3" key="1">
    <citation type="submission" date="2017-02" db="EMBL/GenBank/DDBJ databases">
        <authorList>
            <person name="Peterson S.W."/>
        </authorList>
    </citation>
    <scope>NUCLEOTIDE SEQUENCE [LARGE SCALE GENOMIC DNA]</scope>
    <source>
        <strain evidence="2 3">DSM 18034</strain>
    </source>
</reference>
<sequence>MTWQKWSASRQRGAVLPLVLCILAFSALVLLRQERLAQVRQGAWQHVKDTEQARWLARIGETRLRYALAGKGGTVMRAEELSALCSRALREIQPACGSLLCTVEDETGKFPLAQLRVVPEQQFWNGTGFAGVGVRLVQEIGARQGFPVERRVAVRAIRGLRDWTDLDTSEAEVRQGPESDWITAQGEKRPRPNANLRALNELQLVPELSPVRGLWTHAEAAALLSSLVTLSPTGGRINVQTAPDAVLVALFRGKNGREYGKKLCSARRQSQNSAWYSDFFEAHPDARTRWPSGFVREDLRCVRVRVTAEYRTVSYCLTACYRLNSLSNMCPELLEIYGVAQATQEKRWSSLHKKSRERVTSRSSLGFR</sequence>
<dbReference type="AlphaFoldDB" id="A0A1T4WJG3"/>
<keyword evidence="1" id="KW-1133">Transmembrane helix</keyword>
<dbReference type="GO" id="GO:0016020">
    <property type="term" value="C:membrane"/>
    <property type="evidence" value="ECO:0007669"/>
    <property type="project" value="InterPro"/>
</dbReference>
<dbReference type="GO" id="GO:0009306">
    <property type="term" value="P:protein secretion"/>
    <property type="evidence" value="ECO:0007669"/>
    <property type="project" value="InterPro"/>
</dbReference>
<dbReference type="InterPro" id="IPR005628">
    <property type="entry name" value="GspK"/>
</dbReference>
<feature type="transmembrane region" description="Helical" evidence="1">
    <location>
        <begin position="12"/>
        <end position="31"/>
    </location>
</feature>
<name>A0A1T4WJG3_9BACT</name>
<protein>
    <submittedName>
        <fullName evidence="2">Type II secretory pathway, component PulK</fullName>
    </submittedName>
</protein>
<organism evidence="2 3">
    <name type="scientific">Desulfobaculum bizertense DSM 18034</name>
    <dbReference type="NCBI Taxonomy" id="1121442"/>
    <lineage>
        <taxon>Bacteria</taxon>
        <taxon>Pseudomonadati</taxon>
        <taxon>Thermodesulfobacteriota</taxon>
        <taxon>Desulfovibrionia</taxon>
        <taxon>Desulfovibrionales</taxon>
        <taxon>Desulfovibrionaceae</taxon>
        <taxon>Desulfobaculum</taxon>
    </lineage>
</organism>
<dbReference type="STRING" id="1121442.SAMN02745702_02355"/>
<evidence type="ECO:0000256" key="1">
    <source>
        <dbReference type="SAM" id="Phobius"/>
    </source>
</evidence>
<evidence type="ECO:0000313" key="2">
    <source>
        <dbReference type="EMBL" id="SKA77496.1"/>
    </source>
</evidence>
<dbReference type="InterPro" id="IPR038072">
    <property type="entry name" value="GspK_central_sf"/>
</dbReference>
<evidence type="ECO:0000313" key="3">
    <source>
        <dbReference type="Proteomes" id="UP000189733"/>
    </source>
</evidence>
<dbReference type="Gene3D" id="3.30.1300.30">
    <property type="entry name" value="GSPII I/J protein-like"/>
    <property type="match status" value="1"/>
</dbReference>
<dbReference type="EMBL" id="FUYA01000008">
    <property type="protein sequence ID" value="SKA77496.1"/>
    <property type="molecule type" value="Genomic_DNA"/>
</dbReference>
<dbReference type="RefSeq" id="WP_159445986.1">
    <property type="nucleotide sequence ID" value="NZ_FUYA01000008.1"/>
</dbReference>